<dbReference type="Pfam" id="PF13692">
    <property type="entry name" value="Glyco_trans_1_4"/>
    <property type="match status" value="1"/>
</dbReference>
<dbReference type="OrthoDB" id="9795746at2"/>
<organism evidence="1 2">
    <name type="scientific">Nitrincola tapanii</name>
    <dbReference type="NCBI Taxonomy" id="1708751"/>
    <lineage>
        <taxon>Bacteria</taxon>
        <taxon>Pseudomonadati</taxon>
        <taxon>Pseudomonadota</taxon>
        <taxon>Gammaproteobacteria</taxon>
        <taxon>Oceanospirillales</taxon>
        <taxon>Oceanospirillaceae</taxon>
        <taxon>Nitrincola</taxon>
    </lineage>
</organism>
<dbReference type="GO" id="GO:0016740">
    <property type="term" value="F:transferase activity"/>
    <property type="evidence" value="ECO:0007669"/>
    <property type="project" value="UniProtKB-KW"/>
</dbReference>
<dbReference type="AlphaFoldDB" id="A0A5A9W1B7"/>
<dbReference type="EMBL" id="SMRS01000006">
    <property type="protein sequence ID" value="KAA0874516.1"/>
    <property type="molecule type" value="Genomic_DNA"/>
</dbReference>
<gene>
    <name evidence="1" type="ORF">E1H14_08780</name>
</gene>
<comment type="caution">
    <text evidence="1">The sequence shown here is derived from an EMBL/GenBank/DDBJ whole genome shotgun (WGS) entry which is preliminary data.</text>
</comment>
<keyword evidence="1" id="KW-0808">Transferase</keyword>
<dbReference type="Proteomes" id="UP000325302">
    <property type="component" value="Unassembled WGS sequence"/>
</dbReference>
<keyword evidence="2" id="KW-1185">Reference proteome</keyword>
<accession>A0A5A9W1B7</accession>
<sequence length="359" mass="40190">MSAIRSLQIIGSRKLGGAESFFMRLHQAIQSRQDLASLAVVPPKSELLAALAEPYRTSAMRSVFDPFSKYGLSRLIRQEQPDLVQTWMGRATRLVKLDPKQGPVHVARLGGFYNPSQYRHAHAWIGNTQAICQYLLEQGFPANRVFYISNFVPEPDWVSEEGLVEYRRQLGLTEADSVIFALGRLHENKAFDTLIDAFTRLPEEVNGRRLHLLIAGDGPLRAAIEQQVALSNAQARIHLLGWQSSPTPWFQLADLFVCPSRHEPLGNVILEAWAHRIPVLSTRSSGALELIEEGVSGALVDIDRPDAMAAQIDACLQLPSLERTHWVESAYAHLQAHYGEQPILDAYQALYQKLLSRSL</sequence>
<dbReference type="PANTHER" id="PTHR12526">
    <property type="entry name" value="GLYCOSYLTRANSFERASE"/>
    <property type="match status" value="1"/>
</dbReference>
<dbReference type="SUPFAM" id="SSF53756">
    <property type="entry name" value="UDP-Glycosyltransferase/glycogen phosphorylase"/>
    <property type="match status" value="1"/>
</dbReference>
<protein>
    <submittedName>
        <fullName evidence="1">Glycosyltransferase</fullName>
    </submittedName>
</protein>
<name>A0A5A9W1B7_9GAMM</name>
<evidence type="ECO:0000313" key="2">
    <source>
        <dbReference type="Proteomes" id="UP000325302"/>
    </source>
</evidence>
<dbReference type="CDD" id="cd03811">
    <property type="entry name" value="GT4_GT28_WabH-like"/>
    <property type="match status" value="1"/>
</dbReference>
<proteinExistence type="predicted"/>
<reference evidence="1 2" key="1">
    <citation type="submission" date="2019-03" db="EMBL/GenBank/DDBJ databases">
        <title>Nitrincola sp. nov. isolated from an Indian soda lake.</title>
        <authorList>
            <person name="Joshi A."/>
            <person name="Thite S.V."/>
            <person name="Joseph N."/>
            <person name="Dhotre D."/>
            <person name="Moorthy M."/>
            <person name="Shouche Y.S."/>
        </authorList>
    </citation>
    <scope>NUCLEOTIDE SEQUENCE [LARGE SCALE GENOMIC DNA]</scope>
    <source>
        <strain evidence="1 2">MEB193</strain>
    </source>
</reference>
<evidence type="ECO:0000313" key="1">
    <source>
        <dbReference type="EMBL" id="KAA0874516.1"/>
    </source>
</evidence>
<dbReference type="Gene3D" id="3.40.50.2000">
    <property type="entry name" value="Glycogen Phosphorylase B"/>
    <property type="match status" value="2"/>
</dbReference>